<dbReference type="PANTHER" id="PTHR45527:SF1">
    <property type="entry name" value="FATTY ACID SYNTHASE"/>
    <property type="match status" value="1"/>
</dbReference>
<name>A0A6G3SPP6_STRAQ</name>
<dbReference type="PROSITE" id="PS00012">
    <property type="entry name" value="PHOSPHOPANTETHEINE"/>
    <property type="match status" value="4"/>
</dbReference>
<evidence type="ECO:0000256" key="2">
    <source>
        <dbReference type="ARBA" id="ARBA00006432"/>
    </source>
</evidence>
<dbReference type="Gene3D" id="3.40.50.12780">
    <property type="entry name" value="N-terminal domain of ligase-like"/>
    <property type="match status" value="2"/>
</dbReference>
<dbReference type="Pfam" id="PF00668">
    <property type="entry name" value="Condensation"/>
    <property type="match status" value="5"/>
</dbReference>
<feature type="domain" description="Carrier" evidence="8">
    <location>
        <begin position="4139"/>
        <end position="4213"/>
    </location>
</feature>
<dbReference type="NCBIfam" id="NF003417">
    <property type="entry name" value="PRK04813.1"/>
    <property type="match status" value="4"/>
</dbReference>
<keyword evidence="6" id="KW-0045">Antibiotic biosynthesis</keyword>
<dbReference type="CDD" id="cd19540">
    <property type="entry name" value="LCL_NRPS-like"/>
    <property type="match status" value="3"/>
</dbReference>
<dbReference type="Pfam" id="PF00501">
    <property type="entry name" value="AMP-binding"/>
    <property type="match status" value="4"/>
</dbReference>
<dbReference type="NCBIfam" id="TIGR01733">
    <property type="entry name" value="AA-adenyl-dom"/>
    <property type="match status" value="4"/>
</dbReference>
<dbReference type="InterPro" id="IPR020845">
    <property type="entry name" value="AMP-binding_CS"/>
</dbReference>
<protein>
    <submittedName>
        <fullName evidence="9">Amino acid adenylation domain-containing protein</fullName>
    </submittedName>
</protein>
<evidence type="ECO:0000256" key="3">
    <source>
        <dbReference type="ARBA" id="ARBA00022450"/>
    </source>
</evidence>
<dbReference type="RefSeq" id="WP_164257353.1">
    <property type="nucleotide sequence ID" value="NZ_JAAGLK010000153.1"/>
</dbReference>
<dbReference type="PROSITE" id="PS00455">
    <property type="entry name" value="AMP_BINDING"/>
    <property type="match status" value="4"/>
</dbReference>
<dbReference type="InterPro" id="IPR025110">
    <property type="entry name" value="AMP-bd_C"/>
</dbReference>
<comment type="cofactor">
    <cofactor evidence="1">
        <name>pantetheine 4'-phosphate</name>
        <dbReference type="ChEBI" id="CHEBI:47942"/>
    </cofactor>
</comment>
<feature type="region of interest" description="Disordered" evidence="7">
    <location>
        <begin position="3059"/>
        <end position="3085"/>
    </location>
</feature>
<dbReference type="Pfam" id="PF13193">
    <property type="entry name" value="AMP-binding_C"/>
    <property type="match status" value="4"/>
</dbReference>
<dbReference type="InterPro" id="IPR020806">
    <property type="entry name" value="PKS_PP-bd"/>
</dbReference>
<dbReference type="Gene3D" id="1.10.1200.10">
    <property type="entry name" value="ACP-like"/>
    <property type="match status" value="4"/>
</dbReference>
<dbReference type="InterPro" id="IPR001242">
    <property type="entry name" value="Condensation_dom"/>
</dbReference>
<dbReference type="GO" id="GO:0044550">
    <property type="term" value="P:secondary metabolite biosynthetic process"/>
    <property type="evidence" value="ECO:0007669"/>
    <property type="project" value="UniProtKB-ARBA"/>
</dbReference>
<feature type="domain" description="Carrier" evidence="8">
    <location>
        <begin position="2024"/>
        <end position="2099"/>
    </location>
</feature>
<dbReference type="InterPro" id="IPR010060">
    <property type="entry name" value="NRPS_synth"/>
</dbReference>
<sequence length="4728" mass="507327">MTKPGFQDVLPLSPLQEGLLFHSVYSERSLDIYTARICLDLEGDLDVAAMRASVASLLERHPNLRAAFRYERLSRPVQLIPREVALPWQEFDLRDLPEEQQAERLEEHTAAESARTFDLTRPPLLHFTLIHHGEGRHRLILAHHHILLDGWSVGRLMTDLFTLYAAGGDASGLPTVTPYRDYLAWLARQDRPSAEEAWRTVLAGVEEPTRLVPEGPEAAVAPDRLLVEVPAELSRALTETARRNDLTLNTVFQGAWAVVLGRLTGRDDVVFGGTVSGRPADIPGVENVIGLFINTLPVRVRLDPAEPVGEMLARFQRQQAGLMAHQHLNLPDIHALAGAPGELFDTITVTENYPFDEKGFRELAGLTIAAAHGADANHYPLSVAALPGETLRFRFGYRPDVFDAADVEAIGARLVRVLEAFVREPGRPVGRLDVLAGAEREEILHTRNATGAASPRTVPELFAERVALAPDDPAVVFEGTTLPYAELDRRANRLAHHLVSAGVRPEDFVALALPRSADLAVAVLAVHKAGAAYLPVDPDYPAERIAYMLDDARPGVVLTTAALADALPSGDRAARIVLDDPATAALLAAAPGDAAPAVTASVDSPAYLIYTSGSTGRPKGVVVTHRGVASLVATQVERFEVGPGSRVLQFASISFDAAFWELVMGLLSGAALVLAPADRLNPGRPLADLVAEQGITHATIPPAALAVLEPDALPEGITLVVAGEATSPELVGRWSAGRRMINAYGPSETTVCATMSAPLSGEAVPPIGGPITGTRVYVLDAALRPVLPGVRGELYVAGTGLARGYLDRPGLSSERFVADPFGPAGSRMYRTGDVATWTADGALDFNGRADHQVKIRGFRIELGEIESALLAHDGIAQAAVVIREDRPGDRRLVAYLVARPGADRPTAAVLRTRLGESLPDYMVPAAFVTLDELPVTPNGKLDKRALPAPDFSGVASGRTPRTPQEEILCGLFAEILGASVVSIDDSFFELGGHSLLATRLVTRIRSVFGVQFSLRSLFEDPSVAGLAQQLTTDGTATRRVEAVERPADVPLSLQQTRLWFINQFEGPSPAYNVPMAARLTGPLDVDALRAALADVAGRHELLRTVFPDRDGTPCQVVVDATPELPVTDVDPAGLEAALTEAASGGFDLTAEPPVRARLLRLGAEEHVLLVLMHHIVMDEWSAVPFGRDLSVAYDARCDGDEPAFEPLPVQYADFALWQRSVLGSEDDPDSPVSRQLDFWRETLAGLPDELNLPVDRPRPAVATYRGGTVGFRINQEVHQRLVALSRNCQASVFMTLQAGLAVLLHRLGAGTDIPVGTPIAGRSDESLDDLVGFFINTLVLRTDLSQDPDFRTLLGQVREADLAAYAHQEVPFERLVEVINPDRSMSRHPLFQVMLTLHNNPSAPFRLSGVEVGTQRVDTRVAKFDLLFSLRESYAADGRPGGVEGFVEYSKDLFDEATAERVAAAYVRVLENVLAEPGRPVGRIEVLDPVARHELLVSRNDTEHEVPATSLPALFQDRVAAHPSAPALVYGDEELSYAELNERANRLARLLMARGAGPERVVGLALPRSTELVVALLAVLKSGAGYLPLDPEYPAERISFMLADAAPDVVLTTTDVAGRLPAGPMLALDDPQVRTELAGLAPTDPRDDERTSPLRPQHPAYLIYTSGSTGRPKGVVLPSGALINLMAWHAATLPGEPGARVAQFTAISFDVSAQEILSALLDGRTLVMPEEDTRRDPARFAAWLAERDITELYAPTMMLDALGEAVAEHGTALPALRQVAQAGEALTLGGRVRELCDAPGRTLHNHYGPSETHVVTAHTLSDRPSDRARNAAPIGRPVWNTQVYVLDAALRPVPDGVTGELYIAGAQLARGYHHRPGLTAERFTADPFGAPGGRMYRTGDLVRWNSDGELDYAGRADHQVKVRGFRIELGEIEAVLRTHPGVAQAAVVAQEDPRGGRRLVGYAVPADGAVRPAELKAHVAAGLPDYMVPGAFVLLAEFPLLPSGKLDRAALPVPETEVRPAGRGPRGPREEILCGLFAEVLQLPSVGVDDDFFTLGGHSLLATKLVSRIRGALGVELAVRDVFEAPTVAALAPAVTGASAARAAVRPMDRTELVPLSFAQRRLWFLHRLEGPSSTYNLPLAARLNGPIDVAALREALGDVVARHESLRTTFPEIDGVPRQSIAAPGGTAPDLVLRDVDEAGLEAAMEEAAFHGFDLAAELPMRAHLYRLGADRYVLLIVMHHIAGDGMSMAPLARDLAEAYAARLEGRAPGWAPLPIQYADYTLWQREVLGSETETDSEIARQLEYWRTTLAGLPEELRLPTDRPRPPVASHKGATVPFAVPAELHRRMAELARRTRTSLFMVGQAALAALLTRIGAGTDIALGTPVAGRNDEALDDLVGFFVNTLVLRTDTGGDPTFAELLERVREDDLAAYAHQEVPFERLVEVLNPERSLARHPLFQVWLNLQNTADIEISLPGTEVGPQGVGIGAAKFDLAFSLRERYDEQGSPAGMTGLVEYSDDLFDPETVSRMADRLLRLLDGVCTDPDLPIARVDVLSPAERRQVTAGFNATGYDVPRGTFAALFAHQAAATPGSVAISHDGSELSYAQLDAEADGLARQLTRRGIGPEDVVAVALPRTPRLVVALLAVAKAGAVYLPVDPQYPAERVSFILTDARPALLVTDGPAAAGLPASDVPRLLLDGPSADDGPDASLDSVPGAARRAVPANAAYMIYTSGSTGTPKGVVVTHEGIGSFGAIRRQFGLDASSRMLQFASSSFDAAIWEILAPLLVGGALVMAPSDDLAVGEPLIALLARERVTHANIPPAALAVLPRGALPDGMNVILAGEASAPDLIARWAEGRRLLNAYGPTEATVCVTVSEPLTPGTTPPIGRPLWNVRVFVLDEALQPVPVGTPGEAYLAGDGLARGYAGRPGLTAERFVADPYGPAGSRMYRTGDLVRWLSDGNLEFVGRADDQVKIRGHRIEPGEVESLLVAHEGVAQAAVVAREDEPGDRRLVAYVVAAPDGAAPSVAELREHVAARLPEYMVPSAVVTLPVLPLTPNGKIDRRALPAPETTAPGSGGREPRNETEARLRRIFEEVLHSEDVDVEANFFELGGHSLQATKLVSRIRSEFDAELPLRDFFEHPNVAGLAVLIGGAEEARESVVRQERPEHIPLSFAQRRMWFLNRLEGPSPTYNIPLSMRLTGPLDARALQAALGDVVARHESLRTTFPETDGKPRQEILDAAAATPRLRIADVTPDELDAAVAAAVAYGFDLGTELPVRVHLFTVGPRDHVLVFLVHHIASDGWSLGPLLRDLSDAYRARVAGRAPRWTPLAVQYADYAIWQRDLLGSEDDQDSRLSAELHYWREQLAGMPEELALPTDLPRPARPSHRGELVRLRLRPEPHRALVELAKATGASPFMVLQAALAALLTRLGAGTDIPVGTTVAGRTDDALDELVGFFVNTLVLRTDTSGDPTFRELVERARVTDVAAYENQNVPFERLVEVLNPSRSMSRHPLLQVMLNLLNTPPAELSLGEDLTIAQQPNGLRVAKFDLAFNLAETVDAAGEPDGVVGVVEYSTDLFTHDTVRLLADRLIALLERMLAEPDRPTGEHDLLTGDERELLLGAWGGTAAPVPPGTFAELFEAQVERTPDATALWCEGESIAYAELDRRANRLAHELTARGIGRGRIVAVAVPRSPQQVTAFLAVTKAGAVYLPVDPEYPAERVAYMLDDAAPAALLVTDAARGELPTEPAVPVWALDDEAFAASVAARPATDPAGPGRPGPLSPAYVIYTSGSTGRPKGVLVSHTGLAAFTHSHVERLGLRTGDRVLQVVSTNFDVSVGDLAMTLLSGAALALPGPSRELVGDGLADALEDSGATHVMLPAPLLGTLPEERPLPRLRCVVSGGEALSPGLVARWSAGRTVINAYGPTETTVAATLSDPLSPDTTPPIGRPVAGTRVLVLDDRLRPVPVGVAGELHIAGPGVALGYLGRPGLTAERFVADPFGPAGSRMYRSGDLVRWTTGGRLEFVGRADQQVKIRGFRVEPGEIETVLLARAGLAQAAVIVREDQPGLRQLVAYVVPDAGAQMPEPVVLRKDVATALPDYMVPAAFVALDALPLTSNGKLDRAALPVPEFDTGVPGRDPATEREETLCRIFAELLGRTTVGVDDSFFDLGGDSIVSIQLVSRARTAGIELSVADVFEHRTPAALAEIAEAATRTLAEDPDAGIGELPLTPIVHWWREHGGPIDGFHQSMAAQTPAALDLDGLTTAVQAVIDRHDALRMRLTRVDADDWRTEVRPRGEVRAAELVHRVDFAEAAASGDTEAQRALVVEHGQAASRRLTPESGTLAQVVWFDAGPDRPGLLLFAVHHLVVDGVSWRILLPDLASAWSRVAAGDEPELEPVGTSLRTWATRLVEEASDARRLEELPLWRAALTGPDPQLGARPLDKGRDVFGTARTLTLTLPPEVTGPLLTDVPAALHAQIKDVLLAAYTVAVASWRARRQPTQGNAVLVEMEGHGREPVVEGADLGRTVGWFTSSYPVRLNPGQLDWNDFWGGGRTVESALDAVRAQLAELPDGGIGYGMLRYLNERTRSELAALRTPQLGFNYLGRFAAGGTDAKAQDWSPPPGMAGLGGGGDAAMPMAHSLDLNAQTQDHPDGPRLVAAWAWPDGMFDESDVRGLAEAWFRALTAMVDRAADRGAQPATSAPGTLVQMDQQELNEFENDLDDEGLSW</sequence>
<dbReference type="CDD" id="cd17651">
    <property type="entry name" value="A_NRPS_VisG_like"/>
    <property type="match status" value="1"/>
</dbReference>
<dbReference type="InterPro" id="IPR045851">
    <property type="entry name" value="AMP-bd_C_sf"/>
</dbReference>
<dbReference type="InterPro" id="IPR000873">
    <property type="entry name" value="AMP-dep_synth/lig_dom"/>
</dbReference>
<dbReference type="NCBIfam" id="TIGR01720">
    <property type="entry name" value="NRPS-para261"/>
    <property type="match status" value="1"/>
</dbReference>
<dbReference type="PROSITE" id="PS50075">
    <property type="entry name" value="CARRIER"/>
    <property type="match status" value="4"/>
</dbReference>
<dbReference type="SUPFAM" id="SSF56801">
    <property type="entry name" value="Acetyl-CoA synthetase-like"/>
    <property type="match status" value="4"/>
</dbReference>
<dbReference type="Gene3D" id="3.30.300.30">
    <property type="match status" value="4"/>
</dbReference>
<dbReference type="FunFam" id="3.30.300.30:FF:000010">
    <property type="entry name" value="Enterobactin synthetase component F"/>
    <property type="match status" value="4"/>
</dbReference>
<dbReference type="GO" id="GO:0003824">
    <property type="term" value="F:catalytic activity"/>
    <property type="evidence" value="ECO:0007669"/>
    <property type="project" value="InterPro"/>
</dbReference>
<dbReference type="FunFam" id="3.40.50.980:FF:000001">
    <property type="entry name" value="Non-ribosomal peptide synthetase"/>
    <property type="match status" value="4"/>
</dbReference>
<dbReference type="CDD" id="cd19543">
    <property type="entry name" value="DCL_NRPS"/>
    <property type="match status" value="1"/>
</dbReference>
<dbReference type="Gene3D" id="2.30.38.10">
    <property type="entry name" value="Luciferase, Domain 3"/>
    <property type="match status" value="2"/>
</dbReference>
<dbReference type="InterPro" id="IPR006162">
    <property type="entry name" value="Ppantetheine_attach_site"/>
</dbReference>
<keyword evidence="3" id="KW-0596">Phosphopantetheine</keyword>
<dbReference type="Gene3D" id="3.30.559.30">
    <property type="entry name" value="Nonribosomal peptide synthetase, condensation domain"/>
    <property type="match status" value="5"/>
</dbReference>
<feature type="domain" description="Carrier" evidence="8">
    <location>
        <begin position="959"/>
        <end position="1034"/>
    </location>
</feature>
<evidence type="ECO:0000259" key="8">
    <source>
        <dbReference type="PROSITE" id="PS50075"/>
    </source>
</evidence>
<feature type="region of interest" description="Disordered" evidence="7">
    <location>
        <begin position="4694"/>
        <end position="4728"/>
    </location>
</feature>
<dbReference type="InterPro" id="IPR010071">
    <property type="entry name" value="AA_adenyl_dom"/>
</dbReference>
<dbReference type="FunFam" id="1.10.1200.10:FF:000016">
    <property type="entry name" value="Non-ribosomal peptide synthase"/>
    <property type="match status" value="2"/>
</dbReference>
<organism evidence="9">
    <name type="scientific">Streptomyces anulatus</name>
    <name type="common">Streptomyces chrysomallus</name>
    <dbReference type="NCBI Taxonomy" id="1892"/>
    <lineage>
        <taxon>Bacteria</taxon>
        <taxon>Bacillati</taxon>
        <taxon>Actinomycetota</taxon>
        <taxon>Actinomycetes</taxon>
        <taxon>Kitasatosporales</taxon>
        <taxon>Streptomycetaceae</taxon>
        <taxon>Streptomyces</taxon>
    </lineage>
</organism>
<evidence type="ECO:0000256" key="1">
    <source>
        <dbReference type="ARBA" id="ARBA00001957"/>
    </source>
</evidence>
<dbReference type="InterPro" id="IPR036736">
    <property type="entry name" value="ACP-like_sf"/>
</dbReference>
<evidence type="ECO:0000256" key="7">
    <source>
        <dbReference type="SAM" id="MobiDB-lite"/>
    </source>
</evidence>
<feature type="compositionally biased region" description="Acidic residues" evidence="7">
    <location>
        <begin position="4713"/>
        <end position="4728"/>
    </location>
</feature>
<dbReference type="InterPro" id="IPR009081">
    <property type="entry name" value="PP-bd_ACP"/>
</dbReference>
<dbReference type="FunFam" id="1.10.1200.10:FF:000005">
    <property type="entry name" value="Nonribosomal peptide synthetase 1"/>
    <property type="match status" value="2"/>
</dbReference>
<dbReference type="SMART" id="SM00823">
    <property type="entry name" value="PKS_PP"/>
    <property type="match status" value="4"/>
</dbReference>
<evidence type="ECO:0000256" key="5">
    <source>
        <dbReference type="ARBA" id="ARBA00022737"/>
    </source>
</evidence>
<dbReference type="FunFam" id="2.30.38.10:FF:000001">
    <property type="entry name" value="Non-ribosomal peptide synthetase PvdI"/>
    <property type="match status" value="4"/>
</dbReference>
<accession>A0A6G3SPP6</accession>
<dbReference type="GO" id="GO:0017000">
    <property type="term" value="P:antibiotic biosynthetic process"/>
    <property type="evidence" value="ECO:0007669"/>
    <property type="project" value="UniProtKB-KW"/>
</dbReference>
<dbReference type="SUPFAM" id="SSF52777">
    <property type="entry name" value="CoA-dependent acyltransferases"/>
    <property type="match status" value="10"/>
</dbReference>
<dbReference type="FunFam" id="3.40.50.12780:FF:000012">
    <property type="entry name" value="Non-ribosomal peptide synthetase"/>
    <property type="match status" value="4"/>
</dbReference>
<gene>
    <name evidence="9" type="ORF">G3I43_11785</name>
</gene>
<dbReference type="GO" id="GO:0008610">
    <property type="term" value="P:lipid biosynthetic process"/>
    <property type="evidence" value="ECO:0007669"/>
    <property type="project" value="UniProtKB-ARBA"/>
</dbReference>
<proteinExistence type="inferred from homology"/>
<dbReference type="GO" id="GO:0043041">
    <property type="term" value="P:amino acid activation for nonribosomal peptide biosynthetic process"/>
    <property type="evidence" value="ECO:0007669"/>
    <property type="project" value="TreeGrafter"/>
</dbReference>
<feature type="domain" description="Carrier" evidence="8">
    <location>
        <begin position="3080"/>
        <end position="3155"/>
    </location>
</feature>
<feature type="compositionally biased region" description="Polar residues" evidence="7">
    <location>
        <begin position="4698"/>
        <end position="4712"/>
    </location>
</feature>
<evidence type="ECO:0000313" key="9">
    <source>
        <dbReference type="EMBL" id="NEB84850.1"/>
    </source>
</evidence>
<dbReference type="FunFam" id="3.30.559.10:FF:000012">
    <property type="entry name" value="Non-ribosomal peptide synthetase"/>
    <property type="match status" value="1"/>
</dbReference>
<dbReference type="Pfam" id="PF00550">
    <property type="entry name" value="PP-binding"/>
    <property type="match status" value="4"/>
</dbReference>
<reference evidence="9" key="1">
    <citation type="submission" date="2020-01" db="EMBL/GenBank/DDBJ databases">
        <title>Insect and environment-associated Actinomycetes.</title>
        <authorList>
            <person name="Currrie C."/>
            <person name="Chevrette M."/>
            <person name="Carlson C."/>
            <person name="Stubbendieck R."/>
            <person name="Wendt-Pienkowski E."/>
        </authorList>
    </citation>
    <scope>NUCLEOTIDE SEQUENCE</scope>
    <source>
        <strain evidence="9">SID505</strain>
    </source>
</reference>
<comment type="similarity">
    <text evidence="2">Belongs to the ATP-dependent AMP-binding enzyme family.</text>
</comment>
<dbReference type="InterPro" id="IPR023213">
    <property type="entry name" value="CAT-like_dom_sf"/>
</dbReference>
<keyword evidence="4" id="KW-0597">Phosphoprotein</keyword>
<dbReference type="GO" id="GO:0031177">
    <property type="term" value="F:phosphopantetheine binding"/>
    <property type="evidence" value="ECO:0007669"/>
    <property type="project" value="InterPro"/>
</dbReference>
<dbReference type="CDD" id="cd17652">
    <property type="entry name" value="A_NRPS_CmdD_like"/>
    <property type="match status" value="2"/>
</dbReference>
<dbReference type="GO" id="GO:0005737">
    <property type="term" value="C:cytoplasm"/>
    <property type="evidence" value="ECO:0007669"/>
    <property type="project" value="TreeGrafter"/>
</dbReference>
<dbReference type="PANTHER" id="PTHR45527">
    <property type="entry name" value="NONRIBOSOMAL PEPTIDE SYNTHETASE"/>
    <property type="match status" value="1"/>
</dbReference>
<keyword evidence="5" id="KW-0677">Repeat</keyword>
<dbReference type="SUPFAM" id="SSF47336">
    <property type="entry name" value="ACP-like"/>
    <property type="match status" value="4"/>
</dbReference>
<dbReference type="GO" id="GO:0072330">
    <property type="term" value="P:monocarboxylic acid biosynthetic process"/>
    <property type="evidence" value="ECO:0007669"/>
    <property type="project" value="UniProtKB-ARBA"/>
</dbReference>
<evidence type="ECO:0000256" key="6">
    <source>
        <dbReference type="ARBA" id="ARBA00023194"/>
    </source>
</evidence>
<evidence type="ECO:0000256" key="4">
    <source>
        <dbReference type="ARBA" id="ARBA00022553"/>
    </source>
</evidence>
<dbReference type="FunFam" id="3.30.559.30:FF:000001">
    <property type="entry name" value="Non-ribosomal peptide synthetase"/>
    <property type="match status" value="1"/>
</dbReference>
<dbReference type="Gene3D" id="3.30.559.10">
    <property type="entry name" value="Chloramphenicol acetyltransferase-like domain"/>
    <property type="match status" value="5"/>
</dbReference>
<dbReference type="EMBL" id="JAAGMK010000321">
    <property type="protein sequence ID" value="NEB84850.1"/>
    <property type="molecule type" value="Genomic_DNA"/>
</dbReference>
<dbReference type="InterPro" id="IPR042099">
    <property type="entry name" value="ANL_N_sf"/>
</dbReference>
<dbReference type="Gene3D" id="3.40.50.980">
    <property type="match status" value="4"/>
</dbReference>
<comment type="caution">
    <text evidence="9">The sequence shown here is derived from an EMBL/GenBank/DDBJ whole genome shotgun (WGS) entry which is preliminary data.</text>
</comment>